<feature type="transmembrane region" description="Helical" evidence="1">
    <location>
        <begin position="144"/>
        <end position="164"/>
    </location>
</feature>
<comment type="caution">
    <text evidence="3">The sequence shown here is derived from an EMBL/GenBank/DDBJ whole genome shotgun (WGS) entry which is preliminary data.</text>
</comment>
<dbReference type="Pfam" id="PF03929">
    <property type="entry name" value="PepSY_TM"/>
    <property type="match status" value="1"/>
</dbReference>
<keyword evidence="1" id="KW-0812">Transmembrane</keyword>
<dbReference type="PROSITE" id="PS51257">
    <property type="entry name" value="PROKAR_LIPOPROTEIN"/>
    <property type="match status" value="1"/>
</dbReference>
<evidence type="ECO:0000313" key="4">
    <source>
        <dbReference type="Proteomes" id="UP000295741"/>
    </source>
</evidence>
<dbReference type="PANTHER" id="PTHR34219:SF3">
    <property type="entry name" value="BLL7967 PROTEIN"/>
    <property type="match status" value="1"/>
</dbReference>
<dbReference type="EMBL" id="SNWP01000014">
    <property type="protein sequence ID" value="TDO25068.1"/>
    <property type="molecule type" value="Genomic_DNA"/>
</dbReference>
<reference evidence="3 4" key="1">
    <citation type="submission" date="2019-03" db="EMBL/GenBank/DDBJ databases">
        <title>Genomic Encyclopedia of Archaeal and Bacterial Type Strains, Phase II (KMG-II): from individual species to whole genera.</title>
        <authorList>
            <person name="Goeker M."/>
        </authorList>
    </citation>
    <scope>NUCLEOTIDE SEQUENCE [LARGE SCALE GENOMIC DNA]</scope>
    <source>
        <strain evidence="3 4">DSM 28323</strain>
    </source>
</reference>
<organism evidence="3 4">
    <name type="scientific">Sediminibacterium goheungense</name>
    <dbReference type="NCBI Taxonomy" id="1086393"/>
    <lineage>
        <taxon>Bacteria</taxon>
        <taxon>Pseudomonadati</taxon>
        <taxon>Bacteroidota</taxon>
        <taxon>Chitinophagia</taxon>
        <taxon>Chitinophagales</taxon>
        <taxon>Chitinophagaceae</taxon>
        <taxon>Sediminibacterium</taxon>
    </lineage>
</organism>
<dbReference type="RefSeq" id="WP_133475645.1">
    <property type="nucleotide sequence ID" value="NZ_SNWP01000014.1"/>
</dbReference>
<keyword evidence="1" id="KW-1133">Transmembrane helix</keyword>
<proteinExistence type="predicted"/>
<dbReference type="AlphaFoldDB" id="A0A4V3C490"/>
<protein>
    <submittedName>
        <fullName evidence="3">Putative iron-regulated membrane protein</fullName>
    </submittedName>
</protein>
<gene>
    <name evidence="3" type="ORF">BC659_3083</name>
    <name evidence="2" type="ORF">BC659_3325</name>
</gene>
<dbReference type="EMBL" id="SNWP01000016">
    <property type="protein sequence ID" value="TDO23465.1"/>
    <property type="molecule type" value="Genomic_DNA"/>
</dbReference>
<dbReference type="InterPro" id="IPR005625">
    <property type="entry name" value="PepSY-ass_TM"/>
</dbReference>
<name>A0A4V3C490_9BACT</name>
<keyword evidence="1" id="KW-0472">Membrane</keyword>
<feature type="transmembrane region" description="Helical" evidence="1">
    <location>
        <begin position="15"/>
        <end position="39"/>
    </location>
</feature>
<dbReference type="Proteomes" id="UP000295741">
    <property type="component" value="Unassembled WGS sequence"/>
</dbReference>
<feature type="transmembrane region" description="Helical" evidence="1">
    <location>
        <begin position="196"/>
        <end position="216"/>
    </location>
</feature>
<keyword evidence="4" id="KW-1185">Reference proteome</keyword>
<dbReference type="PANTHER" id="PTHR34219">
    <property type="entry name" value="IRON-REGULATED INNER MEMBRANE PROTEIN-RELATED"/>
    <property type="match status" value="1"/>
</dbReference>
<evidence type="ECO:0000313" key="2">
    <source>
        <dbReference type="EMBL" id="TDO23465.1"/>
    </source>
</evidence>
<feature type="transmembrane region" description="Helical" evidence="1">
    <location>
        <begin position="344"/>
        <end position="365"/>
    </location>
</feature>
<accession>A0A4V3C490</accession>
<evidence type="ECO:0000313" key="3">
    <source>
        <dbReference type="EMBL" id="TDO25068.1"/>
    </source>
</evidence>
<evidence type="ECO:0000256" key="1">
    <source>
        <dbReference type="SAM" id="Phobius"/>
    </source>
</evidence>
<dbReference type="OrthoDB" id="111691at2"/>
<sequence>MANGKTLFLKINDWLHLWLGIVVGFFIVIISITGCIYVFERDIRDYTEPYRFVAIKKQPYLLPSQLRGIAEKQSGVPAAGVQYGVPGEAAAVTYTKKPQGFTYLYLNPYTGEVLKEKILERDFFRQVLKGHFYLWLPPAIGKPVVNIIVLIFVFLLISGIIMWWPKRWNKANRKKSFTINRKASFKRVNYDLHNVLGFYVLVVAFVIAVTGMVYGFEWFKKGYFYVVSGGKNFEPNQRPLSDTTVLLTDSLKAPEDQVWVKVIRDYTPIQGMLQISLPQKNADAIMVTYNPERKTYYKRQFRYFDRFTTTEITTTVKDKNFGERIYAANYDIHVGAIGGMPGKILAFSASLICASLPVTGFLIWWGRRKRKIRNKE</sequence>